<dbReference type="GO" id="GO:0015074">
    <property type="term" value="P:DNA integration"/>
    <property type="evidence" value="ECO:0007669"/>
    <property type="project" value="InterPro"/>
</dbReference>
<evidence type="ECO:0008006" key="4">
    <source>
        <dbReference type="Google" id="ProtNLM"/>
    </source>
</evidence>
<reference evidence="2 3" key="1">
    <citation type="submission" date="2019-08" db="EMBL/GenBank/DDBJ databases">
        <authorList>
            <person name="Herpell B J."/>
        </authorList>
    </citation>
    <scope>NUCLEOTIDE SEQUENCE [LARGE SCALE GENOMIC DNA]</scope>
    <source>
        <strain evidence="3">Msb3</strain>
    </source>
</reference>
<dbReference type="KEGG" id="pdio:PDMSB3_2506.1"/>
<sequence length="298" mass="33369">MQMRIRDLARTAVGNITAHGLSKVELDELNASAIRSIGTERAYRDVYIEYLHWLRDHQLPLDEAHTRGMMLEFLDDYAELHMQKSVNRAVQALQKIFSVALPSVESCVVPTVEGRAYSFSAVRSIVTNQSPKNGLSTLLCYDGGFRAHECITLRRPCGESPSVHRNWSHDRFVGRTDYELYLVDGKGGLVRAVALSIELARELEKYARPAPVTVRDREIDYISHYDIGGGQALSSSFSYASERALGYSHGVHGMRHSFAWNRLAALIPLVGPRRALEILAQELGHFRVSITLNYLVGG</sequence>
<dbReference type="InterPro" id="IPR013762">
    <property type="entry name" value="Integrase-like_cat_sf"/>
</dbReference>
<gene>
    <name evidence="2" type="ORF">PDMSB3_2506</name>
</gene>
<dbReference type="GO" id="GO:0003677">
    <property type="term" value="F:DNA binding"/>
    <property type="evidence" value="ECO:0007669"/>
    <property type="project" value="InterPro"/>
</dbReference>
<proteinExistence type="predicted"/>
<dbReference type="Gene3D" id="1.10.443.10">
    <property type="entry name" value="Intergrase catalytic core"/>
    <property type="match status" value="1"/>
</dbReference>
<keyword evidence="3" id="KW-1185">Reference proteome</keyword>
<dbReference type="InterPro" id="IPR011010">
    <property type="entry name" value="DNA_brk_join_enz"/>
</dbReference>
<evidence type="ECO:0000313" key="2">
    <source>
        <dbReference type="EMBL" id="VVD33790.1"/>
    </source>
</evidence>
<protein>
    <recommendedName>
        <fullName evidence="4">Integrase</fullName>
    </recommendedName>
</protein>
<organism evidence="2 3">
    <name type="scientific">Paraburkholderia dioscoreae</name>
    <dbReference type="NCBI Taxonomy" id="2604047"/>
    <lineage>
        <taxon>Bacteria</taxon>
        <taxon>Pseudomonadati</taxon>
        <taxon>Pseudomonadota</taxon>
        <taxon>Betaproteobacteria</taxon>
        <taxon>Burkholderiales</taxon>
        <taxon>Burkholderiaceae</taxon>
        <taxon>Paraburkholderia</taxon>
    </lineage>
</organism>
<evidence type="ECO:0000256" key="1">
    <source>
        <dbReference type="ARBA" id="ARBA00023172"/>
    </source>
</evidence>
<dbReference type="GO" id="GO:0006310">
    <property type="term" value="P:DNA recombination"/>
    <property type="evidence" value="ECO:0007669"/>
    <property type="project" value="UniProtKB-KW"/>
</dbReference>
<name>A0A5Q4ZRE8_9BURK</name>
<dbReference type="EMBL" id="LR699554">
    <property type="protein sequence ID" value="VVD33790.1"/>
    <property type="molecule type" value="Genomic_DNA"/>
</dbReference>
<evidence type="ECO:0000313" key="3">
    <source>
        <dbReference type="Proteomes" id="UP000325811"/>
    </source>
</evidence>
<dbReference type="AlphaFoldDB" id="A0A5Q4ZRE8"/>
<accession>A0A5Q4ZRE8</accession>
<dbReference type="Proteomes" id="UP000325811">
    <property type="component" value="Chromosome II"/>
</dbReference>
<dbReference type="SUPFAM" id="SSF56349">
    <property type="entry name" value="DNA breaking-rejoining enzymes"/>
    <property type="match status" value="1"/>
</dbReference>
<keyword evidence="1" id="KW-0233">DNA recombination</keyword>